<evidence type="ECO:0000256" key="3">
    <source>
        <dbReference type="ARBA" id="ARBA00011248"/>
    </source>
</evidence>
<feature type="compositionally biased region" description="Low complexity" evidence="13">
    <location>
        <begin position="1"/>
        <end position="15"/>
    </location>
</feature>
<evidence type="ECO:0000256" key="7">
    <source>
        <dbReference type="ARBA" id="ARBA00023069"/>
    </source>
</evidence>
<keyword evidence="15" id="KW-1185">Reference proteome</keyword>
<evidence type="ECO:0000256" key="10">
    <source>
        <dbReference type="ARBA" id="ARBA00044754"/>
    </source>
</evidence>
<proteinExistence type="inferred from homology"/>
<sequence>MSSKASAKKPASAKGAKGKKADEGKSKEKTIVDDLTLKLAAATTEIEGLRRELAHRDEVIQRLKEKNDQFRTAVANLDAQLAEKHQDRMDLAADANLEYRKLETDMKHKIALLEAQLHDVRAHYEATTAQMTKAEAEARRTIETKDAIIEEQSTRISCMATEFESMLNETMEKVSRKIQAAADQWQGELALSPDNQRRLQEFTASTG</sequence>
<dbReference type="eggNOG" id="ENOG502T98K">
    <property type="taxonomic scope" value="Eukaryota"/>
</dbReference>
<gene>
    <name evidence="14" type="ORF">AMAG_07567</name>
</gene>
<feature type="region of interest" description="Disordered" evidence="13">
    <location>
        <begin position="1"/>
        <end position="27"/>
    </location>
</feature>
<dbReference type="PANTHER" id="PTHR28656">
    <property type="entry name" value="COILED-COIL DOMAIN-CONTAINING PROTEIN 153"/>
    <property type="match status" value="1"/>
</dbReference>
<evidence type="ECO:0000256" key="13">
    <source>
        <dbReference type="SAM" id="MobiDB-lite"/>
    </source>
</evidence>
<dbReference type="Proteomes" id="UP000054350">
    <property type="component" value="Unassembled WGS sequence"/>
</dbReference>
<keyword evidence="8" id="KW-0206">Cytoskeleton</keyword>
<keyword evidence="5" id="KW-0282">Flagellum</keyword>
<evidence type="ECO:0000256" key="4">
    <source>
        <dbReference type="ARBA" id="ARBA00022490"/>
    </source>
</evidence>
<accession>A0A0L0SIP0</accession>
<dbReference type="EMBL" id="GG745340">
    <property type="protein sequence ID" value="KNE62337.1"/>
    <property type="molecule type" value="Genomic_DNA"/>
</dbReference>
<protein>
    <recommendedName>
        <fullName evidence="11">Dynein regulatory complex protein 12</fullName>
    </recommendedName>
</protein>
<name>A0A0L0SIP0_ALLM3</name>
<evidence type="ECO:0000313" key="14">
    <source>
        <dbReference type="EMBL" id="KNE62337.1"/>
    </source>
</evidence>
<reference evidence="15" key="2">
    <citation type="submission" date="2009-11" db="EMBL/GenBank/DDBJ databases">
        <title>The Genome Sequence of Allomyces macrogynus strain ATCC 38327.</title>
        <authorList>
            <consortium name="The Broad Institute Genome Sequencing Platform"/>
            <person name="Russ C."/>
            <person name="Cuomo C."/>
            <person name="Shea T."/>
            <person name="Young S.K."/>
            <person name="Zeng Q."/>
            <person name="Koehrsen M."/>
            <person name="Haas B."/>
            <person name="Borodovsky M."/>
            <person name="Guigo R."/>
            <person name="Alvarado L."/>
            <person name="Berlin A."/>
            <person name="Borenstein D."/>
            <person name="Chen Z."/>
            <person name="Engels R."/>
            <person name="Freedman E."/>
            <person name="Gellesch M."/>
            <person name="Goldberg J."/>
            <person name="Griggs A."/>
            <person name="Gujja S."/>
            <person name="Heiman D."/>
            <person name="Hepburn T."/>
            <person name="Howarth C."/>
            <person name="Jen D."/>
            <person name="Larson L."/>
            <person name="Lewis B."/>
            <person name="Mehta T."/>
            <person name="Park D."/>
            <person name="Pearson M."/>
            <person name="Roberts A."/>
            <person name="Saif S."/>
            <person name="Shenoy N."/>
            <person name="Sisk P."/>
            <person name="Stolte C."/>
            <person name="Sykes S."/>
            <person name="Walk T."/>
            <person name="White J."/>
            <person name="Yandava C."/>
            <person name="Burger G."/>
            <person name="Gray M.W."/>
            <person name="Holland P.W.H."/>
            <person name="King N."/>
            <person name="Lang F.B.F."/>
            <person name="Roger A.J."/>
            <person name="Ruiz-Trillo I."/>
            <person name="Lander E."/>
            <person name="Nusbaum C."/>
        </authorList>
    </citation>
    <scope>NUCLEOTIDE SEQUENCE [LARGE SCALE GENOMIC DNA]</scope>
    <source>
        <strain evidence="15">ATCC 38327</strain>
    </source>
</reference>
<organism evidence="14 15">
    <name type="scientific">Allomyces macrogynus (strain ATCC 38327)</name>
    <name type="common">Allomyces javanicus var. macrogynus</name>
    <dbReference type="NCBI Taxonomy" id="578462"/>
    <lineage>
        <taxon>Eukaryota</taxon>
        <taxon>Fungi</taxon>
        <taxon>Fungi incertae sedis</taxon>
        <taxon>Blastocladiomycota</taxon>
        <taxon>Blastocladiomycetes</taxon>
        <taxon>Blastocladiales</taxon>
        <taxon>Blastocladiaceae</taxon>
        <taxon>Allomyces</taxon>
    </lineage>
</organism>
<comment type="subunit">
    <text evidence="3">Component of the nexin-dynein regulatory complex (N-DRC).</text>
</comment>
<reference evidence="14 15" key="1">
    <citation type="submission" date="2009-11" db="EMBL/GenBank/DDBJ databases">
        <title>Annotation of Allomyces macrogynus ATCC 38327.</title>
        <authorList>
            <consortium name="The Broad Institute Genome Sequencing Platform"/>
            <person name="Russ C."/>
            <person name="Cuomo C."/>
            <person name="Burger G."/>
            <person name="Gray M.W."/>
            <person name="Holland P.W.H."/>
            <person name="King N."/>
            <person name="Lang F.B.F."/>
            <person name="Roger A.J."/>
            <person name="Ruiz-Trillo I."/>
            <person name="Young S.K."/>
            <person name="Zeng Q."/>
            <person name="Gargeya S."/>
            <person name="Fitzgerald M."/>
            <person name="Haas B."/>
            <person name="Abouelleil A."/>
            <person name="Alvarado L."/>
            <person name="Arachchi H.M."/>
            <person name="Berlin A."/>
            <person name="Chapman S.B."/>
            <person name="Gearin G."/>
            <person name="Goldberg J."/>
            <person name="Griggs A."/>
            <person name="Gujja S."/>
            <person name="Hansen M."/>
            <person name="Heiman D."/>
            <person name="Howarth C."/>
            <person name="Larimer J."/>
            <person name="Lui A."/>
            <person name="MacDonald P.J.P."/>
            <person name="McCowen C."/>
            <person name="Montmayeur A."/>
            <person name="Murphy C."/>
            <person name="Neiman D."/>
            <person name="Pearson M."/>
            <person name="Priest M."/>
            <person name="Roberts A."/>
            <person name="Saif S."/>
            <person name="Shea T."/>
            <person name="Sisk P."/>
            <person name="Stolte C."/>
            <person name="Sykes S."/>
            <person name="Wortman J."/>
            <person name="Nusbaum C."/>
            <person name="Birren B."/>
        </authorList>
    </citation>
    <scope>NUCLEOTIDE SEQUENCE [LARGE SCALE GENOMIC DNA]</scope>
    <source>
        <strain evidence="14 15">ATCC 38327</strain>
    </source>
</reference>
<evidence type="ECO:0000256" key="8">
    <source>
        <dbReference type="ARBA" id="ARBA00023212"/>
    </source>
</evidence>
<evidence type="ECO:0000313" key="15">
    <source>
        <dbReference type="Proteomes" id="UP000054350"/>
    </source>
</evidence>
<evidence type="ECO:0000256" key="12">
    <source>
        <dbReference type="SAM" id="Coils"/>
    </source>
</evidence>
<dbReference type="PANTHER" id="PTHR28656:SF1">
    <property type="entry name" value="COILED-COIL DOMAIN-CONTAINING PROTEIN 153"/>
    <property type="match status" value="1"/>
</dbReference>
<keyword evidence="4" id="KW-0963">Cytoplasm</keyword>
<dbReference type="AlphaFoldDB" id="A0A0L0SIP0"/>
<keyword evidence="9" id="KW-0966">Cell projection</keyword>
<evidence type="ECO:0000256" key="11">
    <source>
        <dbReference type="ARBA" id="ARBA00044800"/>
    </source>
</evidence>
<evidence type="ECO:0000256" key="6">
    <source>
        <dbReference type="ARBA" id="ARBA00023054"/>
    </source>
</evidence>
<keyword evidence="6 12" id="KW-0175">Coiled coil</keyword>
<evidence type="ECO:0000256" key="5">
    <source>
        <dbReference type="ARBA" id="ARBA00022846"/>
    </source>
</evidence>
<dbReference type="OrthoDB" id="10264405at2759"/>
<comment type="function">
    <text evidence="1">Component of the nexin-dynein regulatory complex (N-DRC), a key regulator of ciliary/flagellar motility which maintains the alignment and integrity of the distal axoneme and regulates microtubule sliding in motile axonemes.</text>
</comment>
<comment type="similarity">
    <text evidence="10">Belongs to the DRC12 family.</text>
</comment>
<feature type="coiled-coil region" evidence="12">
    <location>
        <begin position="32"/>
        <end position="80"/>
    </location>
</feature>
<evidence type="ECO:0000256" key="9">
    <source>
        <dbReference type="ARBA" id="ARBA00023273"/>
    </source>
</evidence>
<evidence type="ECO:0000256" key="1">
    <source>
        <dbReference type="ARBA" id="ARBA00003029"/>
    </source>
</evidence>
<dbReference type="OMA" id="HAKYKEQ"/>
<dbReference type="InterPro" id="IPR033585">
    <property type="entry name" value="DRC12-like"/>
</dbReference>
<dbReference type="VEuPathDB" id="FungiDB:AMAG_07567"/>
<evidence type="ECO:0000256" key="2">
    <source>
        <dbReference type="ARBA" id="ARBA00004611"/>
    </source>
</evidence>
<keyword evidence="7" id="KW-0969">Cilium</keyword>
<comment type="subcellular location">
    <subcellularLocation>
        <location evidence="2">Cytoplasm</location>
        <location evidence="2">Cytoskeleton</location>
        <location evidence="2">Flagellum axoneme</location>
    </subcellularLocation>
</comment>